<comment type="catalytic activity">
    <reaction evidence="8">
        <text>2 reduced [2Fe-2S]-[ferredoxin] + NADP(+) + H(+) = 2 oxidized [2Fe-2S]-[ferredoxin] + NADPH</text>
        <dbReference type="Rhea" id="RHEA:20125"/>
        <dbReference type="Rhea" id="RHEA-COMP:10000"/>
        <dbReference type="Rhea" id="RHEA-COMP:10001"/>
        <dbReference type="ChEBI" id="CHEBI:15378"/>
        <dbReference type="ChEBI" id="CHEBI:33737"/>
        <dbReference type="ChEBI" id="CHEBI:33738"/>
        <dbReference type="ChEBI" id="CHEBI:57783"/>
        <dbReference type="ChEBI" id="CHEBI:58349"/>
        <dbReference type="EC" id="1.18.1.2"/>
    </reaction>
</comment>
<evidence type="ECO:0000256" key="7">
    <source>
        <dbReference type="ARBA" id="ARBA00023002"/>
    </source>
</evidence>
<dbReference type="EC" id="1.18.1.2" evidence="3"/>
<evidence type="ECO:0000256" key="6">
    <source>
        <dbReference type="ARBA" id="ARBA00022857"/>
    </source>
</evidence>
<dbReference type="PRINTS" id="PR00419">
    <property type="entry name" value="ADXRDTASE"/>
</dbReference>
<reference evidence="10 11" key="2">
    <citation type="submission" date="2023-10" db="EMBL/GenBank/DDBJ databases">
        <authorList>
            <person name="Han X.F."/>
        </authorList>
    </citation>
    <scope>NUCLEOTIDE SEQUENCE [LARGE SCALE GENOMIC DNA]</scope>
    <source>
        <strain evidence="10 11">KCTC 39840</strain>
    </source>
</reference>
<gene>
    <name evidence="10" type="ORF">R7226_08105</name>
</gene>
<protein>
    <recommendedName>
        <fullName evidence="3">ferredoxin--NADP(+) reductase</fullName>
        <ecNumber evidence="3">1.18.1.2</ecNumber>
    </recommendedName>
</protein>
<dbReference type="PIRSF" id="PIRSF000362">
    <property type="entry name" value="FNR"/>
    <property type="match status" value="1"/>
</dbReference>
<comment type="similarity">
    <text evidence="2">Belongs to the ferredoxin--NADP reductase type 1 family.</text>
</comment>
<dbReference type="InterPro" id="IPR055275">
    <property type="entry name" value="Ferredox_Rdtase"/>
</dbReference>
<evidence type="ECO:0000256" key="4">
    <source>
        <dbReference type="ARBA" id="ARBA00022630"/>
    </source>
</evidence>
<proteinExistence type="inferred from homology"/>
<evidence type="ECO:0000313" key="10">
    <source>
        <dbReference type="EMBL" id="MDW5594295.1"/>
    </source>
</evidence>
<keyword evidence="7" id="KW-0560">Oxidoreductase</keyword>
<evidence type="ECO:0000256" key="3">
    <source>
        <dbReference type="ARBA" id="ARBA00013223"/>
    </source>
</evidence>
<keyword evidence="11" id="KW-1185">Reference proteome</keyword>
<evidence type="ECO:0000259" key="9">
    <source>
        <dbReference type="Pfam" id="PF07992"/>
    </source>
</evidence>
<evidence type="ECO:0000256" key="2">
    <source>
        <dbReference type="ARBA" id="ARBA00008312"/>
    </source>
</evidence>
<dbReference type="Proteomes" id="UP001284601">
    <property type="component" value="Unassembled WGS sequence"/>
</dbReference>
<keyword evidence="6" id="KW-0521">NADP</keyword>
<dbReference type="EMBL" id="JAWSTH010000015">
    <property type="protein sequence ID" value="MDW5594295.1"/>
    <property type="molecule type" value="Genomic_DNA"/>
</dbReference>
<dbReference type="RefSeq" id="WP_318596566.1">
    <property type="nucleotide sequence ID" value="NZ_JAWSTH010000015.1"/>
</dbReference>
<evidence type="ECO:0000256" key="1">
    <source>
        <dbReference type="ARBA" id="ARBA00001974"/>
    </source>
</evidence>
<dbReference type="Gene3D" id="3.50.50.60">
    <property type="entry name" value="FAD/NAD(P)-binding domain"/>
    <property type="match status" value="1"/>
</dbReference>
<keyword evidence="5" id="KW-0274">FAD</keyword>
<dbReference type="PANTHER" id="PTHR48467:SF1">
    <property type="entry name" value="GLUTAMATE SYNTHASE 1 [NADH], CHLOROPLASTIC-LIKE"/>
    <property type="match status" value="1"/>
</dbReference>
<feature type="domain" description="FAD/NAD(P)-binding" evidence="9">
    <location>
        <begin position="6"/>
        <end position="160"/>
    </location>
</feature>
<dbReference type="PANTHER" id="PTHR48467">
    <property type="entry name" value="GLUTAMATE SYNTHASE 1 [NADH], CHLOROPLASTIC-LIKE"/>
    <property type="match status" value="1"/>
</dbReference>
<sequence>MPSAQRVAVVGAGPAGFYTSDFLLQAGFEVDLFDALPTPFGLVRAGVAPDHPKIKRVTRAYERTARHPAFRFFGGVQLGGDVQREELLERYHAVVYAIGTSTDNRLGIPGEDRAGSHPATEFVAWYNGHPEHAHREFDLSAERAVVIGNGNVAIDVARMLVLDPGEIAPTDTADHAIEALAQARVQEVVVLGRRGPAQAAFTNPELLELGELKRADVFVDRAEVELDPHSAAWIASDAADQTHRRNVEILWEYAGRPPAGKSHRVLLRFLRSPLEILGDERDAVAGLRVAVNRLEPDARGGLRAVPTGAEETIECGLVLRSIGYRGVPLPGVPFDERRGLIRNDDGRVVGDDGERAVGEYAVGWIKRGPSGVIGTNKKDAHETVDLIVADRDAGRLGAPEPERSDAAAVAAWLRERVPHLVTWDDWSAIDAHERALGEPHSRPRVKLVRVPEMLEIAHGTAARG</sequence>
<evidence type="ECO:0000256" key="8">
    <source>
        <dbReference type="ARBA" id="ARBA00047776"/>
    </source>
</evidence>
<dbReference type="Gene3D" id="3.40.50.720">
    <property type="entry name" value="NAD(P)-binding Rossmann-like Domain"/>
    <property type="match status" value="1"/>
</dbReference>
<name>A0ABU4HLW2_9ACTN</name>
<evidence type="ECO:0000256" key="5">
    <source>
        <dbReference type="ARBA" id="ARBA00022827"/>
    </source>
</evidence>
<evidence type="ECO:0000313" key="11">
    <source>
        <dbReference type="Proteomes" id="UP001284601"/>
    </source>
</evidence>
<accession>A0ABU4HLW2</accession>
<reference evidence="11" key="1">
    <citation type="submission" date="2023-07" db="EMBL/GenBank/DDBJ databases">
        <title>Conexibacter stalactiti sp. nov., isolated from stalactites in a lava cave and emended description of the genus Conexibacter.</title>
        <authorList>
            <person name="Lee S.D."/>
        </authorList>
    </citation>
    <scope>NUCLEOTIDE SEQUENCE [LARGE SCALE GENOMIC DNA]</scope>
    <source>
        <strain evidence="11">KCTC 39840</strain>
    </source>
</reference>
<keyword evidence="4" id="KW-0285">Flavoprotein</keyword>
<comment type="cofactor">
    <cofactor evidence="1">
        <name>FAD</name>
        <dbReference type="ChEBI" id="CHEBI:57692"/>
    </cofactor>
</comment>
<dbReference type="Pfam" id="PF07992">
    <property type="entry name" value="Pyr_redox_2"/>
    <property type="match status" value="1"/>
</dbReference>
<organism evidence="10 11">
    <name type="scientific">Conexibacter stalactiti</name>
    <dbReference type="NCBI Taxonomy" id="1940611"/>
    <lineage>
        <taxon>Bacteria</taxon>
        <taxon>Bacillati</taxon>
        <taxon>Actinomycetota</taxon>
        <taxon>Thermoleophilia</taxon>
        <taxon>Solirubrobacterales</taxon>
        <taxon>Conexibacteraceae</taxon>
        <taxon>Conexibacter</taxon>
    </lineage>
</organism>
<dbReference type="InterPro" id="IPR021163">
    <property type="entry name" value="Ferredox_Rdtase_adrenod"/>
</dbReference>
<dbReference type="SUPFAM" id="SSF51971">
    <property type="entry name" value="Nucleotide-binding domain"/>
    <property type="match status" value="1"/>
</dbReference>
<dbReference type="InterPro" id="IPR023753">
    <property type="entry name" value="FAD/NAD-binding_dom"/>
</dbReference>
<dbReference type="InterPro" id="IPR036188">
    <property type="entry name" value="FAD/NAD-bd_sf"/>
</dbReference>
<comment type="caution">
    <text evidence="10">The sequence shown here is derived from an EMBL/GenBank/DDBJ whole genome shotgun (WGS) entry which is preliminary data.</text>
</comment>